<evidence type="ECO:0000256" key="1">
    <source>
        <dbReference type="ARBA" id="ARBA00008642"/>
    </source>
</evidence>
<dbReference type="NCBIfam" id="TIGR00747">
    <property type="entry name" value="fabH"/>
    <property type="match status" value="1"/>
</dbReference>
<dbReference type="PANTHER" id="PTHR43091">
    <property type="entry name" value="3-OXOACYL-[ACYL-CARRIER-PROTEIN] SYNTHASE"/>
    <property type="match status" value="1"/>
</dbReference>
<feature type="active site" evidence="9">
    <location>
        <position position="112"/>
    </location>
</feature>
<dbReference type="InterPro" id="IPR013751">
    <property type="entry name" value="ACP_syn_III_N"/>
</dbReference>
<comment type="subcellular location">
    <subcellularLocation>
        <location evidence="9">Cytoplasm</location>
    </subcellularLocation>
</comment>
<dbReference type="InterPro" id="IPR004655">
    <property type="entry name" value="FabH"/>
</dbReference>
<dbReference type="CDD" id="cd00830">
    <property type="entry name" value="KAS_III"/>
    <property type="match status" value="1"/>
</dbReference>
<dbReference type="Gene3D" id="3.40.47.10">
    <property type="match status" value="1"/>
</dbReference>
<comment type="similarity">
    <text evidence="1 9">Belongs to the thiolase-like superfamily. FabH family.</text>
</comment>
<organism evidence="12 13">
    <name type="scientific">Apilactobacillus kunkeei</name>
    <dbReference type="NCBI Taxonomy" id="148814"/>
    <lineage>
        <taxon>Bacteria</taxon>
        <taxon>Bacillati</taxon>
        <taxon>Bacillota</taxon>
        <taxon>Bacilli</taxon>
        <taxon>Lactobacillales</taxon>
        <taxon>Lactobacillaceae</taxon>
        <taxon>Apilactobacillus</taxon>
    </lineage>
</organism>
<dbReference type="InterPro" id="IPR013747">
    <property type="entry name" value="ACP_syn_III_C"/>
</dbReference>
<dbReference type="AlphaFoldDB" id="A0A0M9DC29"/>
<keyword evidence="7 9" id="KW-0511">Multifunctional enzyme</keyword>
<sequence length="324" mass="34744">MSSFSILATAKAVPEKIVTNDDLAKIMDTSDEWISKRTGIKQRRIATKETNTSLSAEVASQLLKNGNVDANDIDFIIVATMSGDYHMPSTASAVQGIVGAKNAVAFDISAACSGFVFATHVMHSLFELKPNALGMVIGSEKMSNLINWEDRTTAVLFGDGAGGMLVSNQGDGEVLSSNLKNYGDRREALLAGHILGNETFGPRDDDDTDRYLHMDGREVFNFATKNVPLSIKEAAEKAGIELSDINHFVLHQANARIIKSVARKLGVSKDKFPININLYGNTSAASEPILLSEMMENGLIAKGDIIALSGFGGGLTTGTVILRY</sequence>
<dbReference type="HAMAP" id="MF_01815">
    <property type="entry name" value="FabH"/>
    <property type="match status" value="1"/>
</dbReference>
<evidence type="ECO:0000256" key="3">
    <source>
        <dbReference type="ARBA" id="ARBA00022679"/>
    </source>
</evidence>
<protein>
    <recommendedName>
        <fullName evidence="9">Beta-ketoacyl-[acyl-carrier-protein] synthase III</fullName>
        <shortName evidence="9">Beta-ketoacyl-ACP synthase III</shortName>
        <shortName evidence="9">KAS III</shortName>
        <ecNumber evidence="9">2.3.1.180</ecNumber>
    </recommendedName>
    <alternativeName>
        <fullName evidence="9">3-oxoacyl-[acyl-carrier-protein] synthase 3</fullName>
    </alternativeName>
    <alternativeName>
        <fullName evidence="9">3-oxoacyl-[acyl-carrier-protein] synthase III</fullName>
    </alternativeName>
</protein>
<evidence type="ECO:0000256" key="9">
    <source>
        <dbReference type="HAMAP-Rule" id="MF_01815"/>
    </source>
</evidence>
<evidence type="ECO:0000256" key="8">
    <source>
        <dbReference type="ARBA" id="ARBA00023315"/>
    </source>
</evidence>
<keyword evidence="2 9" id="KW-0444">Lipid biosynthesis</keyword>
<comment type="subunit">
    <text evidence="9">Homodimer.</text>
</comment>
<keyword evidence="8 9" id="KW-0012">Acyltransferase</keyword>
<dbReference type="NCBIfam" id="NF006829">
    <property type="entry name" value="PRK09352.1"/>
    <property type="match status" value="1"/>
</dbReference>
<name>A0A0M9DC29_9LACO</name>
<dbReference type="PATRIC" id="fig|148814.8.peg.1158"/>
<evidence type="ECO:0000256" key="7">
    <source>
        <dbReference type="ARBA" id="ARBA00023268"/>
    </source>
</evidence>
<dbReference type="GO" id="GO:0005737">
    <property type="term" value="C:cytoplasm"/>
    <property type="evidence" value="ECO:0007669"/>
    <property type="project" value="UniProtKB-SubCell"/>
</dbReference>
<comment type="domain">
    <text evidence="9">The last Arg residue of the ACP-binding site is essential for the weak association between ACP/AcpP and FabH.</text>
</comment>
<dbReference type="Pfam" id="PF08545">
    <property type="entry name" value="ACP_syn_III"/>
    <property type="match status" value="1"/>
</dbReference>
<keyword evidence="13" id="KW-1185">Reference proteome</keyword>
<dbReference type="EMBL" id="JXCY01000007">
    <property type="protein sequence ID" value="KOY75812.1"/>
    <property type="molecule type" value="Genomic_DNA"/>
</dbReference>
<dbReference type="GO" id="GO:0004315">
    <property type="term" value="F:3-oxoacyl-[acyl-carrier-protein] synthase activity"/>
    <property type="evidence" value="ECO:0007669"/>
    <property type="project" value="InterPro"/>
</dbReference>
<comment type="caution">
    <text evidence="12">The sequence shown here is derived from an EMBL/GenBank/DDBJ whole genome shotgun (WGS) entry which is preliminary data.</text>
</comment>
<dbReference type="RefSeq" id="WP_053792053.1">
    <property type="nucleotide sequence ID" value="NZ_JXCY01000007.1"/>
</dbReference>
<evidence type="ECO:0000256" key="2">
    <source>
        <dbReference type="ARBA" id="ARBA00022516"/>
    </source>
</evidence>
<feature type="domain" description="Beta-ketoacyl-[acyl-carrier-protein] synthase III N-terminal" evidence="11">
    <location>
        <begin position="106"/>
        <end position="183"/>
    </location>
</feature>
<evidence type="ECO:0000259" key="11">
    <source>
        <dbReference type="Pfam" id="PF08545"/>
    </source>
</evidence>
<dbReference type="UniPathway" id="UPA00094"/>
<accession>A0A0M9DC29</accession>
<evidence type="ECO:0000256" key="4">
    <source>
        <dbReference type="ARBA" id="ARBA00022832"/>
    </source>
</evidence>
<proteinExistence type="inferred from homology"/>
<evidence type="ECO:0000313" key="13">
    <source>
        <dbReference type="Proteomes" id="UP000037778"/>
    </source>
</evidence>
<dbReference type="GO" id="GO:0033818">
    <property type="term" value="F:beta-ketoacyl-acyl-carrier-protein synthase III activity"/>
    <property type="evidence" value="ECO:0007669"/>
    <property type="project" value="UniProtKB-UniRule"/>
</dbReference>
<feature type="domain" description="Beta-ketoacyl-[acyl-carrier-protein] synthase III C-terminal" evidence="10">
    <location>
        <begin position="236"/>
        <end position="324"/>
    </location>
</feature>
<comment type="pathway">
    <text evidence="9">Lipid metabolism; fatty acid biosynthesis.</text>
</comment>
<gene>
    <name evidence="9 12" type="primary">fabH</name>
    <name evidence="12" type="ORF">RZ71_02330</name>
</gene>
<dbReference type="Proteomes" id="UP000037778">
    <property type="component" value="Unassembled WGS sequence"/>
</dbReference>
<keyword evidence="9" id="KW-0963">Cytoplasm</keyword>
<feature type="active site" evidence="9">
    <location>
        <position position="281"/>
    </location>
</feature>
<evidence type="ECO:0000256" key="6">
    <source>
        <dbReference type="ARBA" id="ARBA00023160"/>
    </source>
</evidence>
<evidence type="ECO:0000259" key="10">
    <source>
        <dbReference type="Pfam" id="PF08541"/>
    </source>
</evidence>
<keyword evidence="5 9" id="KW-0443">Lipid metabolism</keyword>
<evidence type="ECO:0000313" key="12">
    <source>
        <dbReference type="EMBL" id="KOY75812.1"/>
    </source>
</evidence>
<feature type="active site" evidence="9">
    <location>
        <position position="251"/>
    </location>
</feature>
<dbReference type="Pfam" id="PF08541">
    <property type="entry name" value="ACP_syn_III_C"/>
    <property type="match status" value="1"/>
</dbReference>
<dbReference type="SUPFAM" id="SSF53901">
    <property type="entry name" value="Thiolase-like"/>
    <property type="match status" value="1"/>
</dbReference>
<comment type="function">
    <text evidence="9">Catalyzes the condensation reaction of fatty acid synthesis by the addition to an acyl acceptor of two carbons from malonyl-ACP. Catalyzes the first condensation reaction which initiates fatty acid synthesis and may therefore play a role in governing the total rate of fatty acid production. Possesses both acetoacetyl-ACP synthase and acetyl transacylase activities. Its substrate specificity determines the biosynthesis of branched-chain and/or straight-chain of fatty acids.</text>
</comment>
<dbReference type="PANTHER" id="PTHR43091:SF1">
    <property type="entry name" value="BETA-KETOACYL-[ACYL-CARRIER-PROTEIN] SYNTHASE III, CHLOROPLASTIC"/>
    <property type="match status" value="1"/>
</dbReference>
<keyword evidence="3 9" id="KW-0808">Transferase</keyword>
<dbReference type="EC" id="2.3.1.180" evidence="9"/>
<feature type="region of interest" description="ACP-binding" evidence="9">
    <location>
        <begin position="252"/>
        <end position="256"/>
    </location>
</feature>
<reference evidence="12 13" key="1">
    <citation type="journal article" date="2015" name="Genome Biol. Evol.">
        <title>Functionally Structured Genomes in Lactobacillus kunkeei Colonizing the Honey Crop and Food Products of Honeybees and Stingless Bees.</title>
        <authorList>
            <person name="Tamarit D."/>
            <person name="Ellegaard K.M."/>
            <person name="Wikander J."/>
            <person name="Olofsson T."/>
            <person name="Vasquez A."/>
            <person name="Andersson S.G."/>
        </authorList>
    </citation>
    <scope>NUCLEOTIDE SEQUENCE [LARGE SCALE GENOMIC DNA]</scope>
    <source>
        <strain evidence="12 13">LAko</strain>
    </source>
</reference>
<dbReference type="InterPro" id="IPR016039">
    <property type="entry name" value="Thiolase-like"/>
</dbReference>
<comment type="catalytic activity">
    <reaction evidence="9">
        <text>malonyl-[ACP] + acetyl-CoA + H(+) = 3-oxobutanoyl-[ACP] + CO2 + CoA</text>
        <dbReference type="Rhea" id="RHEA:12080"/>
        <dbReference type="Rhea" id="RHEA-COMP:9623"/>
        <dbReference type="Rhea" id="RHEA-COMP:9625"/>
        <dbReference type="ChEBI" id="CHEBI:15378"/>
        <dbReference type="ChEBI" id="CHEBI:16526"/>
        <dbReference type="ChEBI" id="CHEBI:57287"/>
        <dbReference type="ChEBI" id="CHEBI:57288"/>
        <dbReference type="ChEBI" id="CHEBI:78449"/>
        <dbReference type="ChEBI" id="CHEBI:78450"/>
        <dbReference type="EC" id="2.3.1.180"/>
    </reaction>
</comment>
<dbReference type="GO" id="GO:0006633">
    <property type="term" value="P:fatty acid biosynthetic process"/>
    <property type="evidence" value="ECO:0007669"/>
    <property type="project" value="UniProtKB-UniRule"/>
</dbReference>
<evidence type="ECO:0000256" key="5">
    <source>
        <dbReference type="ARBA" id="ARBA00023098"/>
    </source>
</evidence>
<keyword evidence="6 9" id="KW-0275">Fatty acid biosynthesis</keyword>
<keyword evidence="4 9" id="KW-0276">Fatty acid metabolism</keyword>